<feature type="compositionally biased region" description="Basic and acidic residues" evidence="1">
    <location>
        <begin position="44"/>
        <end position="54"/>
    </location>
</feature>
<organism evidence="2 3">
    <name type="scientific">Nocardia caishijiensis</name>
    <dbReference type="NCBI Taxonomy" id="184756"/>
    <lineage>
        <taxon>Bacteria</taxon>
        <taxon>Bacillati</taxon>
        <taxon>Actinomycetota</taxon>
        <taxon>Actinomycetes</taxon>
        <taxon>Mycobacteriales</taxon>
        <taxon>Nocardiaceae</taxon>
        <taxon>Nocardia</taxon>
    </lineage>
</organism>
<evidence type="ECO:0000313" key="2">
    <source>
        <dbReference type="EMBL" id="KAF0835718.1"/>
    </source>
</evidence>
<gene>
    <name evidence="2" type="ORF">FNL39_11920</name>
</gene>
<evidence type="ECO:0000256" key="1">
    <source>
        <dbReference type="SAM" id="MobiDB-lite"/>
    </source>
</evidence>
<feature type="region of interest" description="Disordered" evidence="1">
    <location>
        <begin position="32"/>
        <end position="54"/>
    </location>
</feature>
<keyword evidence="3" id="KW-1185">Reference proteome</keyword>
<reference evidence="2 3" key="1">
    <citation type="submission" date="2019-07" db="EMBL/GenBank/DDBJ databases">
        <title>Genomic Encyclopedia of Type Strains, Phase IV (KMG-IV): sequencing the most valuable type-strain genomes for metagenomic binning, comparative biology and taxonomic classification.</title>
        <authorList>
            <person name="Goeker M."/>
        </authorList>
    </citation>
    <scope>NUCLEOTIDE SEQUENCE [LARGE SCALE GENOMIC DNA]</scope>
    <source>
        <strain evidence="2 3">DSM 44831</strain>
    </source>
</reference>
<feature type="region of interest" description="Disordered" evidence="1">
    <location>
        <begin position="69"/>
        <end position="101"/>
    </location>
</feature>
<comment type="caution">
    <text evidence="2">The sequence shown here is derived from an EMBL/GenBank/DDBJ whole genome shotgun (WGS) entry which is preliminary data.</text>
</comment>
<proteinExistence type="predicted"/>
<sequence length="101" mass="11440">MSTDRIHVIPLGVEIRSDIEERDRAKPFRARVRWTDPATKSRPSKSESFDTRDEAENWVERIKAAAARNVDPKTATSTLEDYGTANRDAAMRGLEPKTLDP</sequence>
<dbReference type="EMBL" id="VMSD01000019">
    <property type="protein sequence ID" value="KAF0835718.1"/>
    <property type="molecule type" value="Genomic_DNA"/>
</dbReference>
<evidence type="ECO:0000313" key="3">
    <source>
        <dbReference type="Proteomes" id="UP000798951"/>
    </source>
</evidence>
<protein>
    <submittedName>
        <fullName evidence="2">Uncharacterized protein</fullName>
    </submittedName>
</protein>
<name>A0ABQ6YF42_9NOCA</name>
<accession>A0ABQ6YF42</accession>
<dbReference type="Proteomes" id="UP000798951">
    <property type="component" value="Unassembled WGS sequence"/>
</dbReference>